<dbReference type="GO" id="GO:0003700">
    <property type="term" value="F:DNA-binding transcription factor activity"/>
    <property type="evidence" value="ECO:0007669"/>
    <property type="project" value="InterPro"/>
</dbReference>
<dbReference type="CDD" id="cd08422">
    <property type="entry name" value="PBP2_CrgA_like"/>
    <property type="match status" value="1"/>
</dbReference>
<feature type="domain" description="HTH lysR-type" evidence="5">
    <location>
        <begin position="1"/>
        <end position="58"/>
    </location>
</feature>
<dbReference type="PANTHER" id="PTHR30537:SF72">
    <property type="entry name" value="LYSR FAMILY TRANSCRIPTIONAL REGULATOR"/>
    <property type="match status" value="1"/>
</dbReference>
<dbReference type="OrthoDB" id="9815676at2"/>
<gene>
    <name evidence="6" type="ORF">Ga0061065_10957</name>
</gene>
<dbReference type="InterPro" id="IPR036388">
    <property type="entry name" value="WH-like_DNA-bd_sf"/>
</dbReference>
<dbReference type="FunFam" id="1.10.10.10:FF:000001">
    <property type="entry name" value="LysR family transcriptional regulator"/>
    <property type="match status" value="1"/>
</dbReference>
<dbReference type="GO" id="GO:0006351">
    <property type="term" value="P:DNA-templated transcription"/>
    <property type="evidence" value="ECO:0007669"/>
    <property type="project" value="TreeGrafter"/>
</dbReference>
<dbReference type="InterPro" id="IPR058163">
    <property type="entry name" value="LysR-type_TF_proteobact-type"/>
</dbReference>
<evidence type="ECO:0000256" key="3">
    <source>
        <dbReference type="ARBA" id="ARBA00023125"/>
    </source>
</evidence>
<sequence>MIPNQLNIFNTVVKNGSFSSAARLLGVSSAAISKSISQLEKNLELRLFHRSTHSLTLTEDGQELYKRTGHLIEQLEDQIRLSTDKQKAPHGRLKVNLPDSFGRMFVLPLVPDFLKKYPDIELDLKFDDRMGDLVKEGADVGIGVLGNIDSALIAREFYSLQPVLVASREYINKYGEPSCPQDLLQHNCIAYRSDTTGRKKIWNFRIDGEQIQMEPEGNLIVNNLSAAMTAVEMGVGIAAVGVGNYETCLEQGGFRRILKDYEADPIRVMIYYSSRHYLPAKTRVFIDYMLANVKDQCPHELEDMIHNL</sequence>
<dbReference type="Pfam" id="PF03466">
    <property type="entry name" value="LysR_substrate"/>
    <property type="match status" value="1"/>
</dbReference>
<evidence type="ECO:0000259" key="5">
    <source>
        <dbReference type="PROSITE" id="PS50931"/>
    </source>
</evidence>
<keyword evidence="2" id="KW-0805">Transcription regulation</keyword>
<accession>A0A0K6IPS9</accession>
<name>A0A0K6IPS9_9GAMM</name>
<dbReference type="GO" id="GO:0043565">
    <property type="term" value="F:sequence-specific DNA binding"/>
    <property type="evidence" value="ECO:0007669"/>
    <property type="project" value="TreeGrafter"/>
</dbReference>
<dbReference type="PANTHER" id="PTHR30537">
    <property type="entry name" value="HTH-TYPE TRANSCRIPTIONAL REGULATOR"/>
    <property type="match status" value="1"/>
</dbReference>
<protein>
    <submittedName>
        <fullName evidence="6">DNA-binding transcriptional regulator, LysR family</fullName>
    </submittedName>
</protein>
<evidence type="ECO:0000256" key="4">
    <source>
        <dbReference type="ARBA" id="ARBA00023163"/>
    </source>
</evidence>
<dbReference type="STRING" id="1137284.GCA_001418205_02763"/>
<dbReference type="AlphaFoldDB" id="A0A0K6IPS9"/>
<dbReference type="Proteomes" id="UP000182769">
    <property type="component" value="Unassembled WGS sequence"/>
</dbReference>
<evidence type="ECO:0000313" key="7">
    <source>
        <dbReference type="Proteomes" id="UP000182769"/>
    </source>
</evidence>
<dbReference type="SUPFAM" id="SSF53850">
    <property type="entry name" value="Periplasmic binding protein-like II"/>
    <property type="match status" value="1"/>
</dbReference>
<evidence type="ECO:0000313" key="6">
    <source>
        <dbReference type="EMBL" id="CUB05098.1"/>
    </source>
</evidence>
<evidence type="ECO:0000256" key="2">
    <source>
        <dbReference type="ARBA" id="ARBA00023015"/>
    </source>
</evidence>
<organism evidence="6 7">
    <name type="scientific">Marinomonas fungiae</name>
    <dbReference type="NCBI Taxonomy" id="1137284"/>
    <lineage>
        <taxon>Bacteria</taxon>
        <taxon>Pseudomonadati</taxon>
        <taxon>Pseudomonadota</taxon>
        <taxon>Gammaproteobacteria</taxon>
        <taxon>Oceanospirillales</taxon>
        <taxon>Oceanospirillaceae</taxon>
        <taxon>Marinomonas</taxon>
    </lineage>
</organism>
<proteinExistence type="inferred from homology"/>
<keyword evidence="7" id="KW-1185">Reference proteome</keyword>
<evidence type="ECO:0000256" key="1">
    <source>
        <dbReference type="ARBA" id="ARBA00009437"/>
    </source>
</evidence>
<keyword evidence="4" id="KW-0804">Transcription</keyword>
<dbReference type="RefSeq" id="WP_055463829.1">
    <property type="nucleotide sequence ID" value="NZ_CYHG01000009.1"/>
</dbReference>
<dbReference type="Gene3D" id="1.10.10.10">
    <property type="entry name" value="Winged helix-like DNA-binding domain superfamily/Winged helix DNA-binding domain"/>
    <property type="match status" value="1"/>
</dbReference>
<reference evidence="7" key="1">
    <citation type="submission" date="2015-08" db="EMBL/GenBank/DDBJ databases">
        <authorList>
            <person name="Varghese N."/>
        </authorList>
    </citation>
    <scope>NUCLEOTIDE SEQUENCE [LARGE SCALE GENOMIC DNA]</scope>
    <source>
        <strain evidence="7">JCM 18476</strain>
    </source>
</reference>
<dbReference type="EMBL" id="CYHG01000009">
    <property type="protein sequence ID" value="CUB05098.1"/>
    <property type="molecule type" value="Genomic_DNA"/>
</dbReference>
<comment type="similarity">
    <text evidence="1">Belongs to the LysR transcriptional regulatory family.</text>
</comment>
<dbReference type="InterPro" id="IPR000847">
    <property type="entry name" value="LysR_HTH_N"/>
</dbReference>
<dbReference type="PROSITE" id="PS50931">
    <property type="entry name" value="HTH_LYSR"/>
    <property type="match status" value="1"/>
</dbReference>
<keyword evidence="3 6" id="KW-0238">DNA-binding</keyword>
<dbReference type="Pfam" id="PF00126">
    <property type="entry name" value="HTH_1"/>
    <property type="match status" value="1"/>
</dbReference>
<dbReference type="InterPro" id="IPR036390">
    <property type="entry name" value="WH_DNA-bd_sf"/>
</dbReference>
<dbReference type="Gene3D" id="3.40.190.290">
    <property type="match status" value="1"/>
</dbReference>
<dbReference type="InterPro" id="IPR005119">
    <property type="entry name" value="LysR_subst-bd"/>
</dbReference>
<dbReference type="SUPFAM" id="SSF46785">
    <property type="entry name" value="Winged helix' DNA-binding domain"/>
    <property type="match status" value="1"/>
</dbReference>